<dbReference type="GeneID" id="300553823"/>
<feature type="chain" id="PRO_5038369081" description="WxL domain-containing protein" evidence="1">
    <location>
        <begin position="25"/>
        <end position="1055"/>
    </location>
</feature>
<dbReference type="Proteomes" id="UP000030145">
    <property type="component" value="Unassembled WGS sequence"/>
</dbReference>
<sequence>MFEKLTKKKLAAVFALLSSLAVVVGMVQPTASSVDSPFTVVVGDAASVATNSTAQFPVTITCRQAGGCAGATINLSRPVLTNNGMTYQLQGPMVIGLTSGANPAITYTTSGLAGDTPSMTFTRLDQNQSQVFNVSWQTTENRIIPGTYTMDWSGVWAAHNYNTSGRSSVAVTGTPKVNLAKSDVTNNGPVYDGSFRQFQLSWFREKNGTGITGVTTELVDQLPPEYTFKGFTETGIGGDMLFRNLQGQGEGTVYFYDATTHTVRIRITESVDRYIAQKNTVYSRIRYNVQVAPATTANLADNSKITNTVIATTPTSLDGKPVTVNPSSVSLTYKKARPGLYSKARVGSEYSTTTTDIGLADTTGQTDPGSTLGWTLSATNPGSDPRTLTISDTTSWGATVPVGKDGTPSNYHYLTNISLNPVQYNDGPVNYPSRVIGYSADGTQKSYTVAAGSPLSIPESDKIIRFDVIVDNLRPVDAVPNTANNGVLTVNVKKKYRIETNQIVAANNGTSGTIRLNNTATFTIDGSAPVKSSAFFTLFGRLPAPSGKVQALNATNLHRGETFLANASVFAGAEGGPSRPEAFLSLPPGFELAQPEFRPGRDQAQCASAAGDWAFERMPDKYGGQVWRIYLKDSNQSLKPVVGAPNDCFQLAIKATNARAGTYDKGPMTDPKHTIQLWVHEQPDPGQTNKLSHPGVNIPDSYDVNSDSNTAGQWRNAGTPVAVSSTTSLGVTKRALGDLDKGNPTTYIPGGNQQTSLAQKTVNFTVTASTTGSTPVNGMVLYDLLPSGKNSGTDHVNLVDGLTNADNIHVTFEPKLSGPVTASGHNENVTVFYSTAANPCRPELGSATGTSTNSFPTCQTFNERNEWSTTLPADPSTVTAIRIQFNTTVFGEFDFNIPMNMPTKGLDNQPLGTDDVATNRTAVAGKTESGAPIPFVGPAYARVTPWGELLLDKSTIIKNKNYDETTKAPVVRRGDEFLWVIEAQANPKGVAVPDPTVIDQLPAGVEVLGVSNDAPYATTGSADIGDGTVTWKPGDLTPGGDKAYLYLRVKATICA</sequence>
<protein>
    <recommendedName>
        <fullName evidence="4">WxL domain-containing protein</fullName>
    </recommendedName>
</protein>
<keyword evidence="1" id="KW-0732">Signal</keyword>
<dbReference type="RefSeq" id="WP_035115190.1">
    <property type="nucleotide sequence ID" value="NZ_CP047046.1"/>
</dbReference>
<gene>
    <name evidence="2" type="ORF">MA47_08295</name>
</gene>
<dbReference type="EMBL" id="JRVJ01000017">
    <property type="protein sequence ID" value="KGM18332.1"/>
    <property type="molecule type" value="Genomic_DNA"/>
</dbReference>
<reference evidence="2 3" key="1">
    <citation type="submission" date="2014-10" db="EMBL/GenBank/DDBJ databases">
        <title>Whole Genome sequence of Corynebacterium auriscanis strain CIP 106629.</title>
        <authorList>
            <person name="Hassan S.S."/>
            <person name="Jamal S.B."/>
            <person name="Tiwari S."/>
            <person name="Oliveira L.D.C."/>
            <person name="Souza F."/>
            <person name="Mariano D.C."/>
            <person name="Almeida S."/>
            <person name="Dorella F."/>
            <person name="Pereira F."/>
            <person name="Carvalho A."/>
            <person name="Leal C.A."/>
            <person name="Soares S.D.C."/>
            <person name="Figueiredo H.C."/>
            <person name="Silva A."/>
            <person name="Azevedo V.A."/>
        </authorList>
    </citation>
    <scope>NUCLEOTIDE SEQUENCE [LARGE SCALE GENOMIC DNA]</scope>
    <source>
        <strain evidence="2 3">CIP 106629</strain>
    </source>
</reference>
<comment type="caution">
    <text evidence="2">The sequence shown here is derived from an EMBL/GenBank/DDBJ whole genome shotgun (WGS) entry which is preliminary data.</text>
</comment>
<keyword evidence="3" id="KW-1185">Reference proteome</keyword>
<dbReference type="AlphaFoldDB" id="A0A0A2DKN1"/>
<evidence type="ECO:0000313" key="2">
    <source>
        <dbReference type="EMBL" id="KGM18332.1"/>
    </source>
</evidence>
<evidence type="ECO:0000256" key="1">
    <source>
        <dbReference type="SAM" id="SignalP"/>
    </source>
</evidence>
<evidence type="ECO:0008006" key="4">
    <source>
        <dbReference type="Google" id="ProtNLM"/>
    </source>
</evidence>
<proteinExistence type="predicted"/>
<evidence type="ECO:0000313" key="3">
    <source>
        <dbReference type="Proteomes" id="UP000030145"/>
    </source>
</evidence>
<name>A0A0A2DKN1_9CORY</name>
<accession>A0A0A2DKN1</accession>
<feature type="signal peptide" evidence="1">
    <location>
        <begin position="1"/>
        <end position="24"/>
    </location>
</feature>
<organism evidence="2 3">
    <name type="scientific">Corynebacterium auriscanis</name>
    <dbReference type="NCBI Taxonomy" id="99807"/>
    <lineage>
        <taxon>Bacteria</taxon>
        <taxon>Bacillati</taxon>
        <taxon>Actinomycetota</taxon>
        <taxon>Actinomycetes</taxon>
        <taxon>Mycobacteriales</taxon>
        <taxon>Corynebacteriaceae</taxon>
        <taxon>Corynebacterium</taxon>
    </lineage>
</organism>